<accession>A0A383WKD7</accession>
<keyword evidence="4" id="KW-1185">Reference proteome</keyword>
<dbReference type="Proteomes" id="UP000256970">
    <property type="component" value="Unassembled WGS sequence"/>
</dbReference>
<evidence type="ECO:0000313" key="4">
    <source>
        <dbReference type="Proteomes" id="UP000256970"/>
    </source>
</evidence>
<dbReference type="AlphaFoldDB" id="A0A383WKD7"/>
<feature type="active site" evidence="1">
    <location>
        <position position="122"/>
    </location>
</feature>
<evidence type="ECO:0000313" key="3">
    <source>
        <dbReference type="EMBL" id="SZX77216.1"/>
    </source>
</evidence>
<reference evidence="3 4" key="1">
    <citation type="submission" date="2016-10" db="EMBL/GenBank/DDBJ databases">
        <authorList>
            <person name="Cai Z."/>
        </authorList>
    </citation>
    <scope>NUCLEOTIDE SEQUENCE [LARGE SCALE GENOMIC DNA]</scope>
</reference>
<evidence type="ECO:0000256" key="1">
    <source>
        <dbReference type="PIRSR" id="PIRSR628131-1"/>
    </source>
</evidence>
<gene>
    <name evidence="3" type="ORF">BQ4739_LOCUS17558</name>
</gene>
<feature type="compositionally biased region" description="Acidic residues" evidence="2">
    <location>
        <begin position="431"/>
        <end position="443"/>
    </location>
</feature>
<dbReference type="EMBL" id="FNXT01001276">
    <property type="protein sequence ID" value="SZX77216.1"/>
    <property type="molecule type" value="Genomic_DNA"/>
</dbReference>
<feature type="region of interest" description="Disordered" evidence="2">
    <location>
        <begin position="352"/>
        <end position="451"/>
    </location>
</feature>
<evidence type="ECO:0008006" key="5">
    <source>
        <dbReference type="Google" id="ProtNLM"/>
    </source>
</evidence>
<feature type="compositionally biased region" description="Low complexity" evidence="2">
    <location>
        <begin position="363"/>
        <end position="384"/>
    </location>
</feature>
<evidence type="ECO:0000256" key="2">
    <source>
        <dbReference type="SAM" id="MobiDB-lite"/>
    </source>
</evidence>
<feature type="active site" evidence="1">
    <location>
        <position position="160"/>
    </location>
</feature>
<organism evidence="3 4">
    <name type="scientific">Tetradesmus obliquus</name>
    <name type="common">Green alga</name>
    <name type="synonym">Acutodesmus obliquus</name>
    <dbReference type="NCBI Taxonomy" id="3088"/>
    <lineage>
        <taxon>Eukaryota</taxon>
        <taxon>Viridiplantae</taxon>
        <taxon>Chlorophyta</taxon>
        <taxon>core chlorophytes</taxon>
        <taxon>Chlorophyceae</taxon>
        <taxon>CS clade</taxon>
        <taxon>Sphaeropleales</taxon>
        <taxon>Scenedesmaceae</taxon>
        <taxon>Tetradesmus</taxon>
    </lineage>
</organism>
<dbReference type="GO" id="GO:0005737">
    <property type="term" value="C:cytoplasm"/>
    <property type="evidence" value="ECO:0007669"/>
    <property type="project" value="InterPro"/>
</dbReference>
<dbReference type="Pfam" id="PF14822">
    <property type="entry name" value="Vasohibin"/>
    <property type="match status" value="1"/>
</dbReference>
<sequence>MLPAVPRKAKLGGPAERLRQLIHKLPVQEDGVKQALKLIKGCSADELAALGLQAPAPPVPAAAVDDSQQPIAARLQAVQELISSLQYNHAHGYYYDVSKARPLSAILATAAGILSDPLPIKCIEAVFLGLLLTQGWGQGELQRLPVGFKSMGPNRQVYRHIVLAVHDPSSGLFGALGISRRANLMYKPLAFDSLAALLADYQEAYRGWGHSVVKVRVGLPVEHDASYTGPVCWRYCTLNPQKRSAEVTANILNQHAAAAAKLQAKFRAAVAAASTAASNCGSALPQPHITRPHTSSAAAAMSAGVPALGSGLAVQRVAGGSSSSTIEMPASPRRLRSVVAHAVATAKLGDAGHTVVGSGSANSCGVRSSLCSRSRSSSPVRSRPTATVIGAGPEPHQAAVCSWQQQQQQQQQQQGAHLQPPTPTSQHECDSSSEDEADFDSDSEVMGWVQA</sequence>
<feature type="compositionally biased region" description="Low complexity" evidence="2">
    <location>
        <begin position="404"/>
        <end position="414"/>
    </location>
</feature>
<dbReference type="PANTHER" id="PTHR15750:SF2">
    <property type="entry name" value="VASOHIBIN"/>
    <property type="match status" value="1"/>
</dbReference>
<proteinExistence type="predicted"/>
<protein>
    <recommendedName>
        <fullName evidence="5">Vasohibin-domain-containing protein</fullName>
    </recommendedName>
</protein>
<feature type="active site" evidence="1">
    <location>
        <position position="179"/>
    </location>
</feature>
<name>A0A383WKD7_TETOB</name>
<dbReference type="PANTHER" id="PTHR15750">
    <property type="entry name" value="VASOHIBIN-1-LIKE ISOFORM X2"/>
    <property type="match status" value="1"/>
</dbReference>
<dbReference type="InterPro" id="IPR028131">
    <property type="entry name" value="VASH1"/>
</dbReference>